<evidence type="ECO:0000313" key="2">
    <source>
        <dbReference type="EMBL" id="ESL04850.1"/>
    </source>
</evidence>
<comment type="caution">
    <text evidence="2">The sequence shown here is derived from an EMBL/GenBank/DDBJ whole genome shotgun (WGS) entry which is preliminary data.</text>
</comment>
<reference evidence="2 3" key="1">
    <citation type="submission" date="2013-07" db="EMBL/GenBank/DDBJ databases">
        <authorList>
            <person name="Stoco P.H."/>
            <person name="Wagner G."/>
            <person name="Gerber A."/>
            <person name="Zaha A."/>
            <person name="Thompson C."/>
            <person name="Bartholomeu D.C."/>
            <person name="Luckemeyer D.D."/>
            <person name="Bahia D."/>
            <person name="Loreto E."/>
            <person name="Prestes E.B."/>
            <person name="Lima F.M."/>
            <person name="Rodrigues-Luiz G."/>
            <person name="Vallejo G.A."/>
            <person name="Filho J.F."/>
            <person name="Monteiro K.M."/>
            <person name="Tyler K.M."/>
            <person name="de Almeida L.G."/>
            <person name="Ortiz M.F."/>
            <person name="Siervo M.A."/>
            <person name="de Moraes M.H."/>
            <person name="Cunha O.L."/>
            <person name="Mendonca-Neto R."/>
            <person name="Silva R."/>
            <person name="Teixeira S.M."/>
            <person name="Murta S.M."/>
            <person name="Sincero T.C."/>
            <person name="Mendes T.A."/>
            <person name="Urmenyi T.P."/>
            <person name="Silva V.G."/>
            <person name="da Rocha W.D."/>
            <person name="Andersson B."/>
            <person name="Romanha A.J."/>
            <person name="Steindel M."/>
            <person name="de Vasconcelos A.T."/>
            <person name="Grisard E.C."/>
        </authorList>
    </citation>
    <scope>NUCLEOTIDE SEQUENCE [LARGE SCALE GENOMIC DNA]</scope>
    <source>
        <strain evidence="2 3">SC58</strain>
    </source>
</reference>
<protein>
    <submittedName>
        <fullName evidence="2">Uncharacterized protein</fullName>
    </submittedName>
</protein>
<dbReference type="AlphaFoldDB" id="A0A061ISI4"/>
<gene>
    <name evidence="2" type="ORF">TRSC58_07614</name>
</gene>
<keyword evidence="1" id="KW-0812">Transmembrane</keyword>
<feature type="transmembrane region" description="Helical" evidence="1">
    <location>
        <begin position="35"/>
        <end position="62"/>
    </location>
</feature>
<keyword evidence="3" id="KW-1185">Reference proteome</keyword>
<accession>A0A061ISI4</accession>
<keyword evidence="1" id="KW-1133">Transmembrane helix</keyword>
<organism evidence="2 3">
    <name type="scientific">Trypanosoma rangeli SC58</name>
    <dbReference type="NCBI Taxonomy" id="429131"/>
    <lineage>
        <taxon>Eukaryota</taxon>
        <taxon>Discoba</taxon>
        <taxon>Euglenozoa</taxon>
        <taxon>Kinetoplastea</taxon>
        <taxon>Metakinetoplastina</taxon>
        <taxon>Trypanosomatida</taxon>
        <taxon>Trypanosomatidae</taxon>
        <taxon>Trypanosoma</taxon>
        <taxon>Herpetosoma</taxon>
    </lineage>
</organism>
<feature type="transmembrane region" description="Helical" evidence="1">
    <location>
        <begin position="74"/>
        <end position="92"/>
    </location>
</feature>
<evidence type="ECO:0000313" key="3">
    <source>
        <dbReference type="Proteomes" id="UP000031737"/>
    </source>
</evidence>
<keyword evidence="1" id="KW-0472">Membrane</keyword>
<name>A0A061ISI4_TRYRA</name>
<dbReference type="EMBL" id="AUPL01008328">
    <property type="protein sequence ID" value="ESL04850.1"/>
    <property type="molecule type" value="Genomic_DNA"/>
</dbReference>
<dbReference type="VEuPathDB" id="TriTrypDB:TRSC58_07614"/>
<sequence>MSYLFLFGSCRCVRWGQHFSPPPPFFFLRVCCLRGVWHCGPVCCCCCFLSFLAVAAAVCACFGSDSCGRHKSMTGGSLAPHAIPLLIFLLSLRM</sequence>
<proteinExistence type="predicted"/>
<dbReference type="Proteomes" id="UP000031737">
    <property type="component" value="Unassembled WGS sequence"/>
</dbReference>
<evidence type="ECO:0000256" key="1">
    <source>
        <dbReference type="SAM" id="Phobius"/>
    </source>
</evidence>